<evidence type="ECO:0000313" key="1">
    <source>
        <dbReference type="EMBL" id="MFC5970921.1"/>
    </source>
</evidence>
<dbReference type="InterPro" id="IPR055926">
    <property type="entry name" value="DUF7503"/>
</dbReference>
<reference evidence="1 2" key="1">
    <citation type="journal article" date="2019" name="Int. J. Syst. Evol. Microbiol.">
        <title>The Global Catalogue of Microorganisms (GCM) 10K type strain sequencing project: providing services to taxonomists for standard genome sequencing and annotation.</title>
        <authorList>
            <consortium name="The Broad Institute Genomics Platform"/>
            <consortium name="The Broad Institute Genome Sequencing Center for Infectious Disease"/>
            <person name="Wu L."/>
            <person name="Ma J."/>
        </authorList>
    </citation>
    <scope>NUCLEOTIDE SEQUENCE [LARGE SCALE GENOMIC DNA]</scope>
    <source>
        <strain evidence="1 2">CGMCC 1.12543</strain>
    </source>
</reference>
<sequence>MSDGHSVKSYVAQHPKLVGMLFTAMLFGSQLGTVAADGSTHVGP</sequence>
<evidence type="ECO:0000313" key="2">
    <source>
        <dbReference type="Proteomes" id="UP001596099"/>
    </source>
</evidence>
<dbReference type="AlphaFoldDB" id="A0ABD5RKL0"/>
<protein>
    <submittedName>
        <fullName evidence="1">Uncharacterized protein</fullName>
    </submittedName>
</protein>
<name>A0ABD5RKL0_9EURY</name>
<dbReference type="EMBL" id="JBHSQH010000001">
    <property type="protein sequence ID" value="MFC5970921.1"/>
    <property type="molecule type" value="Genomic_DNA"/>
</dbReference>
<accession>A0ABD5RKL0</accession>
<proteinExistence type="predicted"/>
<gene>
    <name evidence="1" type="ORF">ACFPYI_06205</name>
</gene>
<organism evidence="1 2">
    <name type="scientific">Halomarina salina</name>
    <dbReference type="NCBI Taxonomy" id="1872699"/>
    <lineage>
        <taxon>Archaea</taxon>
        <taxon>Methanobacteriati</taxon>
        <taxon>Methanobacteriota</taxon>
        <taxon>Stenosarchaea group</taxon>
        <taxon>Halobacteria</taxon>
        <taxon>Halobacteriales</taxon>
        <taxon>Natronomonadaceae</taxon>
        <taxon>Halomarina</taxon>
    </lineage>
</organism>
<dbReference type="RefSeq" id="WP_282594446.1">
    <property type="nucleotide sequence ID" value="NZ_JALLGW010000001.1"/>
</dbReference>
<dbReference type="Proteomes" id="UP001596099">
    <property type="component" value="Unassembled WGS sequence"/>
</dbReference>
<keyword evidence="2" id="KW-1185">Reference proteome</keyword>
<comment type="caution">
    <text evidence="1">The sequence shown here is derived from an EMBL/GenBank/DDBJ whole genome shotgun (WGS) entry which is preliminary data.</text>
</comment>
<dbReference type="Pfam" id="PF24335">
    <property type="entry name" value="DUF7503"/>
    <property type="match status" value="1"/>
</dbReference>